<dbReference type="Proteomes" id="UP000799436">
    <property type="component" value="Unassembled WGS sequence"/>
</dbReference>
<organism evidence="2 3">
    <name type="scientific">Teratosphaeria nubilosa</name>
    <dbReference type="NCBI Taxonomy" id="161662"/>
    <lineage>
        <taxon>Eukaryota</taxon>
        <taxon>Fungi</taxon>
        <taxon>Dikarya</taxon>
        <taxon>Ascomycota</taxon>
        <taxon>Pezizomycotina</taxon>
        <taxon>Dothideomycetes</taxon>
        <taxon>Dothideomycetidae</taxon>
        <taxon>Mycosphaerellales</taxon>
        <taxon>Teratosphaeriaceae</taxon>
        <taxon>Teratosphaeria</taxon>
    </lineage>
</organism>
<proteinExistence type="predicted"/>
<evidence type="ECO:0000313" key="3">
    <source>
        <dbReference type="Proteomes" id="UP000799436"/>
    </source>
</evidence>
<dbReference type="AlphaFoldDB" id="A0A6G1LH30"/>
<evidence type="ECO:0000256" key="1">
    <source>
        <dbReference type="SAM" id="MobiDB-lite"/>
    </source>
</evidence>
<gene>
    <name evidence="2" type="ORF">EJ03DRAFT_29997</name>
</gene>
<accession>A0A6G1LH30</accession>
<evidence type="ECO:0000313" key="2">
    <source>
        <dbReference type="EMBL" id="KAF2771474.1"/>
    </source>
</evidence>
<evidence type="ECO:0008006" key="4">
    <source>
        <dbReference type="Google" id="ProtNLM"/>
    </source>
</evidence>
<protein>
    <recommendedName>
        <fullName evidence="4">F-box domain-containing protein</fullName>
    </recommendedName>
</protein>
<dbReference type="EMBL" id="ML995819">
    <property type="protein sequence ID" value="KAF2771474.1"/>
    <property type="molecule type" value="Genomic_DNA"/>
</dbReference>
<keyword evidence="3" id="KW-1185">Reference proteome</keyword>
<reference evidence="2" key="1">
    <citation type="journal article" date="2020" name="Stud. Mycol.">
        <title>101 Dothideomycetes genomes: a test case for predicting lifestyles and emergence of pathogens.</title>
        <authorList>
            <person name="Haridas S."/>
            <person name="Albert R."/>
            <person name="Binder M."/>
            <person name="Bloem J."/>
            <person name="Labutti K."/>
            <person name="Salamov A."/>
            <person name="Andreopoulos B."/>
            <person name="Baker S."/>
            <person name="Barry K."/>
            <person name="Bills G."/>
            <person name="Bluhm B."/>
            <person name="Cannon C."/>
            <person name="Castanera R."/>
            <person name="Culley D."/>
            <person name="Daum C."/>
            <person name="Ezra D."/>
            <person name="Gonzalez J."/>
            <person name="Henrissat B."/>
            <person name="Kuo A."/>
            <person name="Liang C."/>
            <person name="Lipzen A."/>
            <person name="Lutzoni F."/>
            <person name="Magnuson J."/>
            <person name="Mondo S."/>
            <person name="Nolan M."/>
            <person name="Ohm R."/>
            <person name="Pangilinan J."/>
            <person name="Park H.-J."/>
            <person name="Ramirez L."/>
            <person name="Alfaro M."/>
            <person name="Sun H."/>
            <person name="Tritt A."/>
            <person name="Yoshinaga Y."/>
            <person name="Zwiers L.-H."/>
            <person name="Turgeon B."/>
            <person name="Goodwin S."/>
            <person name="Spatafora J."/>
            <person name="Crous P."/>
            <person name="Grigoriev I."/>
        </authorList>
    </citation>
    <scope>NUCLEOTIDE SEQUENCE</scope>
    <source>
        <strain evidence="2">CBS 116005</strain>
    </source>
</reference>
<sequence>MHSQCTSFRSHMWAGPVPQELELHINSVLRSKYSFLHTHTTPISSITRSIARGLDHRRRYCRLRATTSASSATASTTRIPSTMASKKIIDFLTLPFELRLMVYDHIFDSKSLKFHVEVRSDDTAKGSLVLWDIPPITAVSRMLRDETLPIVSDLPYWDTEDDEDDYDSRGFYDFYGAYGEADSGPASKRARFEQGTQSRMAMCSDEGRLASRRRRGSYSHGRERDQ</sequence>
<name>A0A6G1LH30_9PEZI</name>
<feature type="region of interest" description="Disordered" evidence="1">
    <location>
        <begin position="181"/>
        <end position="226"/>
    </location>
</feature>
<dbReference type="OrthoDB" id="3849578at2759"/>